<gene>
    <name evidence="2" type="ORF">BDP55DRAFT_638552</name>
</gene>
<feature type="signal peptide" evidence="1">
    <location>
        <begin position="1"/>
        <end position="21"/>
    </location>
</feature>
<keyword evidence="1" id="KW-0732">Signal</keyword>
<evidence type="ECO:0000256" key="1">
    <source>
        <dbReference type="SAM" id="SignalP"/>
    </source>
</evidence>
<sequence>MPCGTPSVALHMAVFLFDTECAVFCCSLFTSGFKYWSRTVPLSIVAAQATCSPACRTPGSASGNAGTWRALAVPETRKVRLKGNVEAADEDTRGGTRDFVSAREFIESGSRHVGGIQVDVQIVLRIAQKHANLLRPKSAIYHARQSGMAGTYPEALGSRRHIGAGASTLLGLGERDEQGHDVGVLEGFGGGDLGELFSIERRVGPAWPTAPRWATDILQRLFAGEAVVVAAQISD</sequence>
<dbReference type="AlphaFoldDB" id="A0AAJ0A9T5"/>
<dbReference type="EMBL" id="JAHMHR010000087">
    <property type="protein sequence ID" value="KAK1657652.1"/>
    <property type="molecule type" value="Genomic_DNA"/>
</dbReference>
<dbReference type="Proteomes" id="UP001224890">
    <property type="component" value="Unassembled WGS sequence"/>
</dbReference>
<protein>
    <submittedName>
        <fullName evidence="2">Uncharacterized protein</fullName>
    </submittedName>
</protein>
<feature type="chain" id="PRO_5042466109" evidence="1">
    <location>
        <begin position="22"/>
        <end position="235"/>
    </location>
</feature>
<organism evidence="2 3">
    <name type="scientific">Colletotrichum godetiae</name>
    <dbReference type="NCBI Taxonomy" id="1209918"/>
    <lineage>
        <taxon>Eukaryota</taxon>
        <taxon>Fungi</taxon>
        <taxon>Dikarya</taxon>
        <taxon>Ascomycota</taxon>
        <taxon>Pezizomycotina</taxon>
        <taxon>Sordariomycetes</taxon>
        <taxon>Hypocreomycetidae</taxon>
        <taxon>Glomerellales</taxon>
        <taxon>Glomerellaceae</taxon>
        <taxon>Colletotrichum</taxon>
        <taxon>Colletotrichum acutatum species complex</taxon>
    </lineage>
</organism>
<accession>A0AAJ0A9T5</accession>
<dbReference type="RefSeq" id="XP_060422416.1">
    <property type="nucleotide sequence ID" value="XM_060573128.1"/>
</dbReference>
<name>A0AAJ0A9T5_9PEZI</name>
<proteinExistence type="predicted"/>
<evidence type="ECO:0000313" key="3">
    <source>
        <dbReference type="Proteomes" id="UP001224890"/>
    </source>
</evidence>
<keyword evidence="3" id="KW-1185">Reference proteome</keyword>
<comment type="caution">
    <text evidence="2">The sequence shown here is derived from an EMBL/GenBank/DDBJ whole genome shotgun (WGS) entry which is preliminary data.</text>
</comment>
<evidence type="ECO:0000313" key="2">
    <source>
        <dbReference type="EMBL" id="KAK1657652.1"/>
    </source>
</evidence>
<dbReference type="GeneID" id="85457654"/>
<reference evidence="2" key="1">
    <citation type="submission" date="2021-06" db="EMBL/GenBank/DDBJ databases">
        <title>Comparative genomics, transcriptomics and evolutionary studies reveal genomic signatures of adaptation to plant cell wall in hemibiotrophic fungi.</title>
        <authorList>
            <consortium name="DOE Joint Genome Institute"/>
            <person name="Baroncelli R."/>
            <person name="Diaz J.F."/>
            <person name="Benocci T."/>
            <person name="Peng M."/>
            <person name="Battaglia E."/>
            <person name="Haridas S."/>
            <person name="Andreopoulos W."/>
            <person name="Labutti K."/>
            <person name="Pangilinan J."/>
            <person name="Floch G.L."/>
            <person name="Makela M.R."/>
            <person name="Henrissat B."/>
            <person name="Grigoriev I.V."/>
            <person name="Crouch J.A."/>
            <person name="De Vries R.P."/>
            <person name="Sukno S.A."/>
            <person name="Thon M.R."/>
        </authorList>
    </citation>
    <scope>NUCLEOTIDE SEQUENCE</scope>
    <source>
        <strain evidence="2">CBS 193.32</strain>
    </source>
</reference>